<reference evidence="6" key="1">
    <citation type="submission" date="2016-10" db="EMBL/GenBank/DDBJ databases">
        <authorList>
            <person name="Varghese N."/>
            <person name="Submissions S."/>
        </authorList>
    </citation>
    <scope>NUCLEOTIDE SEQUENCE [LARGE SCALE GENOMIC DNA]</scope>
    <source>
        <strain evidence="6">CGMCC 4.3504</strain>
    </source>
</reference>
<evidence type="ECO:0000256" key="2">
    <source>
        <dbReference type="ARBA" id="ARBA00007103"/>
    </source>
</evidence>
<proteinExistence type="inferred from homology"/>
<evidence type="ECO:0000256" key="1">
    <source>
        <dbReference type="ARBA" id="ARBA00001933"/>
    </source>
</evidence>
<dbReference type="FunFam" id="3.40.50.1100:FF:000118">
    <property type="entry name" value="Related to CYS4-cystathionine beta-synthase"/>
    <property type="match status" value="1"/>
</dbReference>
<evidence type="ECO:0000256" key="3">
    <source>
        <dbReference type="ARBA" id="ARBA00022898"/>
    </source>
</evidence>
<dbReference type="RefSeq" id="WP_055570364.1">
    <property type="nucleotide sequence ID" value="NZ_FMZK01000002.1"/>
</dbReference>
<protein>
    <submittedName>
        <fullName evidence="5">Cystathionine beta-synthase/cysteine synthase A</fullName>
    </submittedName>
</protein>
<dbReference type="CDD" id="cd01561">
    <property type="entry name" value="CBS_like"/>
    <property type="match status" value="1"/>
</dbReference>
<dbReference type="AlphaFoldDB" id="A0A1G6LDM1"/>
<evidence type="ECO:0000313" key="6">
    <source>
        <dbReference type="Proteomes" id="UP000182100"/>
    </source>
</evidence>
<name>A0A1G6LDM1_9ACTN</name>
<gene>
    <name evidence="5" type="ORF">SAMN05216505_10274</name>
</gene>
<dbReference type="EMBL" id="FMZK01000002">
    <property type="protein sequence ID" value="SDC41311.1"/>
    <property type="molecule type" value="Genomic_DNA"/>
</dbReference>
<dbReference type="SUPFAM" id="SSF53686">
    <property type="entry name" value="Tryptophan synthase beta subunit-like PLP-dependent enzymes"/>
    <property type="match status" value="1"/>
</dbReference>
<dbReference type="STRING" id="67344.SAMN05216505_10274"/>
<dbReference type="InterPro" id="IPR036052">
    <property type="entry name" value="TrpB-like_PALP_sf"/>
</dbReference>
<dbReference type="GO" id="GO:0009069">
    <property type="term" value="P:serine family amino acid metabolic process"/>
    <property type="evidence" value="ECO:0007669"/>
    <property type="project" value="UniProtKB-ARBA"/>
</dbReference>
<dbReference type="PANTHER" id="PTHR10314">
    <property type="entry name" value="CYSTATHIONINE BETA-SYNTHASE"/>
    <property type="match status" value="1"/>
</dbReference>
<dbReference type="Pfam" id="PF00291">
    <property type="entry name" value="PALP"/>
    <property type="match status" value="1"/>
</dbReference>
<comment type="similarity">
    <text evidence="2">Belongs to the cysteine synthase/cystathionine beta-synthase family.</text>
</comment>
<accession>A0A1G6LDM1</accession>
<dbReference type="FunFam" id="3.40.50.1100:FF:000003">
    <property type="entry name" value="Cystathionine beta-synthase"/>
    <property type="match status" value="1"/>
</dbReference>
<keyword evidence="3" id="KW-0663">Pyridoxal phosphate</keyword>
<dbReference type="GO" id="GO:0006534">
    <property type="term" value="P:cysteine metabolic process"/>
    <property type="evidence" value="ECO:0007669"/>
    <property type="project" value="UniProtKB-ARBA"/>
</dbReference>
<dbReference type="Gene3D" id="3.40.50.1100">
    <property type="match status" value="2"/>
</dbReference>
<dbReference type="Proteomes" id="UP000182100">
    <property type="component" value="Unassembled WGS sequence"/>
</dbReference>
<feature type="domain" description="Tryptophan synthase beta chain-like PALP" evidence="4">
    <location>
        <begin position="4"/>
        <end position="300"/>
    </location>
</feature>
<dbReference type="InterPro" id="IPR050214">
    <property type="entry name" value="Cys_Synth/Cystath_Beta-Synth"/>
</dbReference>
<sequence length="332" mass="35760">MNVQSFIGGTPLVELRTFDVPAGVRIFAKAEFMNPGGSIKDRIVRHILDDAERRGLLRPGATIVENTSGNTGAAIAMLAATRGYRVVLTMPDKVSEEKRDTLRALGAEVIVCPTSAPPDSAEHYVTCARRIHAETPGSFMLNQYDNPLNAEAHFRSTGPEIWEALGRSVTAFVASGSTGGTISGTSRFLKSRNPSVTSVLLDPVGSIYHRYFHEGVVDPAQIAPYFVEGAGEDHLAKCMDFSVVDDVLQFTDADAFATCRHLAEREGLLCGGTSGANVWGAVRVARSLREPATVVTVLPDSGSKYISKVYNRDWLVRNGFAAGRDLSLETTA</sequence>
<organism evidence="5 6">
    <name type="scientific">Streptomyces prasinopilosus</name>
    <dbReference type="NCBI Taxonomy" id="67344"/>
    <lineage>
        <taxon>Bacteria</taxon>
        <taxon>Bacillati</taxon>
        <taxon>Actinomycetota</taxon>
        <taxon>Actinomycetes</taxon>
        <taxon>Kitasatosporales</taxon>
        <taxon>Streptomycetaceae</taxon>
        <taxon>Streptomyces</taxon>
    </lineage>
</organism>
<dbReference type="InterPro" id="IPR001926">
    <property type="entry name" value="TrpB-like_PALP"/>
</dbReference>
<comment type="cofactor">
    <cofactor evidence="1">
        <name>pyridoxal 5'-phosphate</name>
        <dbReference type="ChEBI" id="CHEBI:597326"/>
    </cofactor>
</comment>
<dbReference type="GO" id="GO:0044272">
    <property type="term" value="P:sulfur compound biosynthetic process"/>
    <property type="evidence" value="ECO:0007669"/>
    <property type="project" value="UniProtKB-ARBA"/>
</dbReference>
<evidence type="ECO:0000259" key="4">
    <source>
        <dbReference type="Pfam" id="PF00291"/>
    </source>
</evidence>
<evidence type="ECO:0000313" key="5">
    <source>
        <dbReference type="EMBL" id="SDC41311.1"/>
    </source>
</evidence>
<keyword evidence="6" id="KW-1185">Reference proteome</keyword>